<dbReference type="AlphaFoldDB" id="A0A645E7R1"/>
<evidence type="ECO:0000313" key="1">
    <source>
        <dbReference type="EMBL" id="MPM97469.1"/>
    </source>
</evidence>
<protein>
    <submittedName>
        <fullName evidence="1">Uncharacterized protein</fullName>
    </submittedName>
</protein>
<sequence length="55" mass="5907">MEAELLEGTHALIAGALGLLENRPDPKIGARINKKFESCETGGQAAETDRDRAKL</sequence>
<proteinExistence type="predicted"/>
<accession>A0A645E7R1</accession>
<organism evidence="1">
    <name type="scientific">bioreactor metagenome</name>
    <dbReference type="NCBI Taxonomy" id="1076179"/>
    <lineage>
        <taxon>unclassified sequences</taxon>
        <taxon>metagenomes</taxon>
        <taxon>ecological metagenomes</taxon>
    </lineage>
</organism>
<reference evidence="1" key="1">
    <citation type="submission" date="2019-08" db="EMBL/GenBank/DDBJ databases">
        <authorList>
            <person name="Kucharzyk K."/>
            <person name="Murdoch R.W."/>
            <person name="Higgins S."/>
            <person name="Loffler F."/>
        </authorList>
    </citation>
    <scope>NUCLEOTIDE SEQUENCE</scope>
</reference>
<dbReference type="EMBL" id="VSSQ01043746">
    <property type="protein sequence ID" value="MPM97469.1"/>
    <property type="molecule type" value="Genomic_DNA"/>
</dbReference>
<gene>
    <name evidence="1" type="ORF">SDC9_144642</name>
</gene>
<name>A0A645E7R1_9ZZZZ</name>
<comment type="caution">
    <text evidence="1">The sequence shown here is derived from an EMBL/GenBank/DDBJ whole genome shotgun (WGS) entry which is preliminary data.</text>
</comment>